<feature type="transmembrane region" description="Helical" evidence="2">
    <location>
        <begin position="119"/>
        <end position="139"/>
    </location>
</feature>
<dbReference type="OrthoDB" id="3198553at2759"/>
<dbReference type="Proteomes" id="UP000054248">
    <property type="component" value="Unassembled WGS sequence"/>
</dbReference>
<dbReference type="PANTHER" id="PTHR35041:SF6">
    <property type="entry name" value="FORMYLMETHIONINE DEFORMYLASE-LIKE PROTEIN-RELATED"/>
    <property type="match status" value="1"/>
</dbReference>
<evidence type="ECO:0000313" key="3">
    <source>
        <dbReference type="EMBL" id="KIO29968.1"/>
    </source>
</evidence>
<evidence type="ECO:0000256" key="2">
    <source>
        <dbReference type="SAM" id="Phobius"/>
    </source>
</evidence>
<keyword evidence="2" id="KW-0472">Membrane</keyword>
<organism evidence="3 4">
    <name type="scientific">Tulasnella calospora MUT 4182</name>
    <dbReference type="NCBI Taxonomy" id="1051891"/>
    <lineage>
        <taxon>Eukaryota</taxon>
        <taxon>Fungi</taxon>
        <taxon>Dikarya</taxon>
        <taxon>Basidiomycota</taxon>
        <taxon>Agaricomycotina</taxon>
        <taxon>Agaricomycetes</taxon>
        <taxon>Cantharellales</taxon>
        <taxon>Tulasnellaceae</taxon>
        <taxon>Tulasnella</taxon>
    </lineage>
</organism>
<dbReference type="PANTHER" id="PTHR35041">
    <property type="entry name" value="MEDIATOR OF RNA POLYMERASE II TRANSCRIPTION SUBUNIT 1"/>
    <property type="match status" value="1"/>
</dbReference>
<feature type="transmembrane region" description="Helical" evidence="2">
    <location>
        <begin position="537"/>
        <end position="559"/>
    </location>
</feature>
<dbReference type="STRING" id="1051891.A0A0C3L805"/>
<proteinExistence type="predicted"/>
<sequence>MDAPRPDPTSEPLLSNIMGQEPGRSRQHHPDARPPTPEETSQPALRSEGYFYASPPLHDPGTETGREKGQTRIPLITEGNDSSSRSSRSNPVRRRTGDTPTLVRANTTWSHLLSLLKPMTFWVVGAVLAIGHHLFNSWANGRPVGSSPSIPQIWVFRVGTAFAFAFQIILAACLGFVTCQLLWFTTRRNFLSIDDINTLYLVERRDIVSTILSNAIRRAPLLVAVTLLSFLLPIAAVFTPASLSVSNAIHRDTQGPCVISSGDVSSSNGIQQGGVFLSGFTPTVQKMAESAFYGGTIIPLPDYCGQNCTYFINVDSFTFSCQTGVTLPDGQMGTYDPDHPGPGVQTFWNATLTGPETDHEPTMPFYVGWATGGMTVPFNNSIGSSGSAYCTPMQARYEFQIQKFNGLQTVSYNMTPTGPMLVATAYDQNGKQPSVKALRVGAVALATRQLLLGALSVETNPAEILWGFNSTARAASFLNMGLSDIMQFVWGDVIKGIEETAANVTASMLNMDLGLQNSTCSYTQAQLVYTYHRPNLWAPYGIALFVVMLALIFGVLVFLRYNPDNLTTSFTHTVGITRNHDLDVFARLHDGGVQTDPALRSAKFRLGDMGRGHIGYGSFDKFELES</sequence>
<reference evidence="3 4" key="1">
    <citation type="submission" date="2014-04" db="EMBL/GenBank/DDBJ databases">
        <authorList>
            <consortium name="DOE Joint Genome Institute"/>
            <person name="Kuo A."/>
            <person name="Girlanda M."/>
            <person name="Perotto S."/>
            <person name="Kohler A."/>
            <person name="Nagy L.G."/>
            <person name="Floudas D."/>
            <person name="Copeland A."/>
            <person name="Barry K.W."/>
            <person name="Cichocki N."/>
            <person name="Veneault-Fourrey C."/>
            <person name="LaButti K."/>
            <person name="Lindquist E.A."/>
            <person name="Lipzen A."/>
            <person name="Lundell T."/>
            <person name="Morin E."/>
            <person name="Murat C."/>
            <person name="Sun H."/>
            <person name="Tunlid A."/>
            <person name="Henrissat B."/>
            <person name="Grigoriev I.V."/>
            <person name="Hibbett D.S."/>
            <person name="Martin F."/>
            <person name="Nordberg H.P."/>
            <person name="Cantor M.N."/>
            <person name="Hua S.X."/>
        </authorList>
    </citation>
    <scope>NUCLEOTIDE SEQUENCE [LARGE SCALE GENOMIC DNA]</scope>
    <source>
        <strain evidence="3 4">MUT 4182</strain>
    </source>
</reference>
<accession>A0A0C3L805</accession>
<dbReference type="AlphaFoldDB" id="A0A0C3L805"/>
<feature type="region of interest" description="Disordered" evidence="1">
    <location>
        <begin position="1"/>
        <end position="100"/>
    </location>
</feature>
<keyword evidence="2" id="KW-1133">Transmembrane helix</keyword>
<feature type="transmembrane region" description="Helical" evidence="2">
    <location>
        <begin position="159"/>
        <end position="184"/>
    </location>
</feature>
<feature type="transmembrane region" description="Helical" evidence="2">
    <location>
        <begin position="221"/>
        <end position="243"/>
    </location>
</feature>
<name>A0A0C3L805_9AGAM</name>
<feature type="compositionally biased region" description="Basic and acidic residues" evidence="1">
    <location>
        <begin position="60"/>
        <end position="70"/>
    </location>
</feature>
<evidence type="ECO:0000313" key="4">
    <source>
        <dbReference type="Proteomes" id="UP000054248"/>
    </source>
</evidence>
<evidence type="ECO:0000256" key="1">
    <source>
        <dbReference type="SAM" id="MobiDB-lite"/>
    </source>
</evidence>
<protein>
    <submittedName>
        <fullName evidence="3">Uncharacterized protein</fullName>
    </submittedName>
</protein>
<keyword evidence="2" id="KW-0812">Transmembrane</keyword>
<reference evidence="4" key="2">
    <citation type="submission" date="2015-01" db="EMBL/GenBank/DDBJ databases">
        <title>Evolutionary Origins and Diversification of the Mycorrhizal Mutualists.</title>
        <authorList>
            <consortium name="DOE Joint Genome Institute"/>
            <consortium name="Mycorrhizal Genomics Consortium"/>
            <person name="Kohler A."/>
            <person name="Kuo A."/>
            <person name="Nagy L.G."/>
            <person name="Floudas D."/>
            <person name="Copeland A."/>
            <person name="Barry K.W."/>
            <person name="Cichocki N."/>
            <person name="Veneault-Fourrey C."/>
            <person name="LaButti K."/>
            <person name="Lindquist E.A."/>
            <person name="Lipzen A."/>
            <person name="Lundell T."/>
            <person name="Morin E."/>
            <person name="Murat C."/>
            <person name="Riley R."/>
            <person name="Ohm R."/>
            <person name="Sun H."/>
            <person name="Tunlid A."/>
            <person name="Henrissat B."/>
            <person name="Grigoriev I.V."/>
            <person name="Hibbett D.S."/>
            <person name="Martin F."/>
        </authorList>
    </citation>
    <scope>NUCLEOTIDE SEQUENCE [LARGE SCALE GENOMIC DNA]</scope>
    <source>
        <strain evidence="4">MUT 4182</strain>
    </source>
</reference>
<dbReference type="EMBL" id="KN822977">
    <property type="protein sequence ID" value="KIO29968.1"/>
    <property type="molecule type" value="Genomic_DNA"/>
</dbReference>
<keyword evidence="4" id="KW-1185">Reference proteome</keyword>
<gene>
    <name evidence="3" type="ORF">M407DRAFT_21021</name>
</gene>
<dbReference type="HOGENOM" id="CLU_028917_0_0_1"/>